<accession>A0A1G8PRG6</accession>
<evidence type="ECO:0000256" key="1">
    <source>
        <dbReference type="SAM" id="MobiDB-lite"/>
    </source>
</evidence>
<keyword evidence="4" id="KW-1185">Reference proteome</keyword>
<dbReference type="Proteomes" id="UP000199093">
    <property type="component" value="Unassembled WGS sequence"/>
</dbReference>
<name>A0A1G8PRG6_9RHOB</name>
<feature type="compositionally biased region" description="Low complexity" evidence="1">
    <location>
        <begin position="24"/>
        <end position="41"/>
    </location>
</feature>
<gene>
    <name evidence="3" type="ORF">SAMN04487993_101375</name>
</gene>
<feature type="compositionally biased region" description="Low complexity" evidence="1">
    <location>
        <begin position="56"/>
        <end position="74"/>
    </location>
</feature>
<dbReference type="STRING" id="555512.SAMN04487993_101375"/>
<protein>
    <submittedName>
        <fullName evidence="3">Invasion protein IalB, involved in pathogenesis</fullName>
    </submittedName>
</protein>
<feature type="chain" id="PRO_5011609316" evidence="2">
    <location>
        <begin position="25"/>
        <end position="224"/>
    </location>
</feature>
<feature type="region of interest" description="Disordered" evidence="1">
    <location>
        <begin position="24"/>
        <end position="76"/>
    </location>
</feature>
<dbReference type="RefSeq" id="WP_089848673.1">
    <property type="nucleotide sequence ID" value="NZ_FNEJ01000013.1"/>
</dbReference>
<evidence type="ECO:0000256" key="2">
    <source>
        <dbReference type="SAM" id="SignalP"/>
    </source>
</evidence>
<dbReference type="EMBL" id="FNEJ01000013">
    <property type="protein sequence ID" value="SDI95139.1"/>
    <property type="molecule type" value="Genomic_DNA"/>
</dbReference>
<evidence type="ECO:0000313" key="3">
    <source>
        <dbReference type="EMBL" id="SDI95139.1"/>
    </source>
</evidence>
<dbReference type="InterPro" id="IPR010642">
    <property type="entry name" value="Invasion_prot_B"/>
</dbReference>
<feature type="signal peptide" evidence="2">
    <location>
        <begin position="1"/>
        <end position="24"/>
    </location>
</feature>
<evidence type="ECO:0000313" key="4">
    <source>
        <dbReference type="Proteomes" id="UP000199093"/>
    </source>
</evidence>
<reference evidence="3 4" key="1">
    <citation type="submission" date="2016-10" db="EMBL/GenBank/DDBJ databases">
        <authorList>
            <person name="de Groot N.N."/>
        </authorList>
    </citation>
    <scope>NUCLEOTIDE SEQUENCE [LARGE SCALE GENOMIC DNA]</scope>
    <source>
        <strain evidence="3 4">DSM 26424</strain>
    </source>
</reference>
<proteinExistence type="predicted"/>
<dbReference type="AlphaFoldDB" id="A0A1G8PRG6"/>
<sequence length="224" mass="23437">MTRPLTLLRLLPLVAGLAALPAQAQEATQTETPEAAQSAQTPSPADTSVGGGLTLGEPAEGEAAAPAPGQQQPETYVKSTNGDWELQCLRVPEGTDAEDPCQMYQLLQDGNGGNVAEVSIFRLANGGQVTAGGTFVVPLETLLTQKLSIAVDGGQPKRYDFSFCTQVGCYARVGFTEEDVARFKAGRGATITIVPAMAPDQQVTLDMSLSGFTASFDESSALRQ</sequence>
<keyword evidence="2" id="KW-0732">Signal</keyword>
<dbReference type="Gene3D" id="2.60.40.1880">
    <property type="entry name" value="Invasion associated locus B (IalB) protein"/>
    <property type="match status" value="1"/>
</dbReference>
<dbReference type="OrthoDB" id="9797912at2"/>
<dbReference type="InterPro" id="IPR038696">
    <property type="entry name" value="IalB_sf"/>
</dbReference>
<organism evidence="3 4">
    <name type="scientific">Salipiger marinus</name>
    <dbReference type="NCBI Taxonomy" id="555512"/>
    <lineage>
        <taxon>Bacteria</taxon>
        <taxon>Pseudomonadati</taxon>
        <taxon>Pseudomonadota</taxon>
        <taxon>Alphaproteobacteria</taxon>
        <taxon>Rhodobacterales</taxon>
        <taxon>Roseobacteraceae</taxon>
        <taxon>Salipiger</taxon>
    </lineage>
</organism>
<dbReference type="Pfam" id="PF06776">
    <property type="entry name" value="IalB"/>
    <property type="match status" value="1"/>
</dbReference>